<dbReference type="AlphaFoldDB" id="A0AAV9FLE6"/>
<keyword evidence="1" id="KW-0175">Coiled coil</keyword>
<keyword evidence="3" id="KW-1185">Reference proteome</keyword>
<protein>
    <submittedName>
        <fullName evidence="2">Uncharacterized protein</fullName>
    </submittedName>
</protein>
<proteinExistence type="predicted"/>
<dbReference type="EMBL" id="JAUJYO010000001">
    <property type="protein sequence ID" value="KAK1326773.1"/>
    <property type="molecule type" value="Genomic_DNA"/>
</dbReference>
<evidence type="ECO:0000256" key="1">
    <source>
        <dbReference type="SAM" id="Coils"/>
    </source>
</evidence>
<evidence type="ECO:0000313" key="2">
    <source>
        <dbReference type="EMBL" id="KAK1326773.1"/>
    </source>
</evidence>
<evidence type="ECO:0000313" key="3">
    <source>
        <dbReference type="Proteomes" id="UP001180020"/>
    </source>
</evidence>
<comment type="caution">
    <text evidence="2">The sequence shown here is derived from an EMBL/GenBank/DDBJ whole genome shotgun (WGS) entry which is preliminary data.</text>
</comment>
<feature type="coiled-coil region" evidence="1">
    <location>
        <begin position="172"/>
        <end position="308"/>
    </location>
</feature>
<reference evidence="2" key="1">
    <citation type="journal article" date="2023" name="Nat. Commun.">
        <title>Diploid and tetraploid genomes of Acorus and the evolution of monocots.</title>
        <authorList>
            <person name="Ma L."/>
            <person name="Liu K.W."/>
            <person name="Li Z."/>
            <person name="Hsiao Y.Y."/>
            <person name="Qi Y."/>
            <person name="Fu T."/>
            <person name="Tang G.D."/>
            <person name="Zhang D."/>
            <person name="Sun W.H."/>
            <person name="Liu D.K."/>
            <person name="Li Y."/>
            <person name="Chen G.Z."/>
            <person name="Liu X.D."/>
            <person name="Liao X.Y."/>
            <person name="Jiang Y.T."/>
            <person name="Yu X."/>
            <person name="Hao Y."/>
            <person name="Huang J."/>
            <person name="Zhao X.W."/>
            <person name="Ke S."/>
            <person name="Chen Y.Y."/>
            <person name="Wu W.L."/>
            <person name="Hsu J.L."/>
            <person name="Lin Y.F."/>
            <person name="Huang M.D."/>
            <person name="Li C.Y."/>
            <person name="Huang L."/>
            <person name="Wang Z.W."/>
            <person name="Zhao X."/>
            <person name="Zhong W.Y."/>
            <person name="Peng D.H."/>
            <person name="Ahmad S."/>
            <person name="Lan S."/>
            <person name="Zhang J.S."/>
            <person name="Tsai W.C."/>
            <person name="Van de Peer Y."/>
            <person name="Liu Z.J."/>
        </authorList>
    </citation>
    <scope>NUCLEOTIDE SEQUENCE</scope>
    <source>
        <strain evidence="2">CP</strain>
    </source>
</reference>
<name>A0AAV9FLE6_ACOCL</name>
<gene>
    <name evidence="2" type="ORF">QJS10_CPA01g01978</name>
</gene>
<dbReference type="Proteomes" id="UP001180020">
    <property type="component" value="Unassembled WGS sequence"/>
</dbReference>
<accession>A0AAV9FLE6</accession>
<sequence>MELSKGGEGETTFTGNYAPLWDNARDLQYGKHWVIKMEAVTRVIHEWKQKLASPYGDITLRVPLQETIHRLRTDGEGINSSGIMRDFQKTFLALIDECVLLDMEIGKVLGELGELRRESVALKSKEDNRILMLHDEILKMKASTSDMDELANSISTKTEDLETELSVAISIAREAENANKDLSAEAKQIKTELSGLQDEIRVLKYEAANWKKRAIDARGEIKYLSFSYNAVELKIKELDEESKLKNDEIAMLTSKLNNANNEIQRITEEKKKEYDMLGGSNVQLRAANEDLKQVVQSKDAKIEELKVKTQEFLNYERLRMSHVVGMLEGKIMTSQI</sequence>
<organism evidence="2 3">
    <name type="scientific">Acorus calamus</name>
    <name type="common">Sweet flag</name>
    <dbReference type="NCBI Taxonomy" id="4465"/>
    <lineage>
        <taxon>Eukaryota</taxon>
        <taxon>Viridiplantae</taxon>
        <taxon>Streptophyta</taxon>
        <taxon>Embryophyta</taxon>
        <taxon>Tracheophyta</taxon>
        <taxon>Spermatophyta</taxon>
        <taxon>Magnoliopsida</taxon>
        <taxon>Liliopsida</taxon>
        <taxon>Acoraceae</taxon>
        <taxon>Acorus</taxon>
    </lineage>
</organism>
<reference evidence="2" key="2">
    <citation type="submission" date="2023-06" db="EMBL/GenBank/DDBJ databases">
        <authorList>
            <person name="Ma L."/>
            <person name="Liu K.-W."/>
            <person name="Li Z."/>
            <person name="Hsiao Y.-Y."/>
            <person name="Qi Y."/>
            <person name="Fu T."/>
            <person name="Tang G."/>
            <person name="Zhang D."/>
            <person name="Sun W.-H."/>
            <person name="Liu D.-K."/>
            <person name="Li Y."/>
            <person name="Chen G.-Z."/>
            <person name="Liu X.-D."/>
            <person name="Liao X.-Y."/>
            <person name="Jiang Y.-T."/>
            <person name="Yu X."/>
            <person name="Hao Y."/>
            <person name="Huang J."/>
            <person name="Zhao X.-W."/>
            <person name="Ke S."/>
            <person name="Chen Y.-Y."/>
            <person name="Wu W.-L."/>
            <person name="Hsu J.-L."/>
            <person name="Lin Y.-F."/>
            <person name="Huang M.-D."/>
            <person name="Li C.-Y."/>
            <person name="Huang L."/>
            <person name="Wang Z.-W."/>
            <person name="Zhao X."/>
            <person name="Zhong W.-Y."/>
            <person name="Peng D.-H."/>
            <person name="Ahmad S."/>
            <person name="Lan S."/>
            <person name="Zhang J.-S."/>
            <person name="Tsai W.-C."/>
            <person name="Van De Peer Y."/>
            <person name="Liu Z.-J."/>
        </authorList>
    </citation>
    <scope>NUCLEOTIDE SEQUENCE</scope>
    <source>
        <strain evidence="2">CP</strain>
        <tissue evidence="2">Leaves</tissue>
    </source>
</reference>